<dbReference type="EMBL" id="JAHQCR010000074">
    <property type="protein sequence ID" value="MBU9723245.1"/>
    <property type="molecule type" value="Genomic_DNA"/>
</dbReference>
<evidence type="ECO:0000313" key="9">
    <source>
        <dbReference type="EMBL" id="MBU9723245.1"/>
    </source>
</evidence>
<dbReference type="InterPro" id="IPR001094">
    <property type="entry name" value="Flavdoxin-like"/>
</dbReference>
<proteinExistence type="inferred from homology"/>
<keyword evidence="7" id="KW-0249">Electron transport</keyword>
<comment type="function">
    <text evidence="2">Low-potential electron donor to a number of redox enzymes.</text>
</comment>
<keyword evidence="6" id="KW-0288">FMN</keyword>
<name>A0ABS6JXC9_9BACI</name>
<evidence type="ECO:0000256" key="3">
    <source>
        <dbReference type="ARBA" id="ARBA00005267"/>
    </source>
</evidence>
<comment type="similarity">
    <text evidence="3">Belongs to the flavodoxin family.</text>
</comment>
<evidence type="ECO:0000256" key="4">
    <source>
        <dbReference type="ARBA" id="ARBA00022448"/>
    </source>
</evidence>
<keyword evidence="5" id="KW-0285">Flavoprotein</keyword>
<gene>
    <name evidence="9" type="ORF">KS407_17655</name>
</gene>
<evidence type="ECO:0000256" key="2">
    <source>
        <dbReference type="ARBA" id="ARBA00003297"/>
    </source>
</evidence>
<dbReference type="Pfam" id="PF00258">
    <property type="entry name" value="Flavodoxin_1"/>
    <property type="match status" value="1"/>
</dbReference>
<evidence type="ECO:0000256" key="1">
    <source>
        <dbReference type="ARBA" id="ARBA00001917"/>
    </source>
</evidence>
<feature type="domain" description="Flavodoxin-like" evidence="8">
    <location>
        <begin position="7"/>
        <end position="144"/>
    </location>
</feature>
<accession>A0ABS6JXC9</accession>
<dbReference type="PRINTS" id="PR00369">
    <property type="entry name" value="FLAVODOXIN"/>
</dbReference>
<dbReference type="PROSITE" id="PS50902">
    <property type="entry name" value="FLAVODOXIN_LIKE"/>
    <property type="match status" value="1"/>
</dbReference>
<dbReference type="Proteomes" id="UP000790580">
    <property type="component" value="Unassembled WGS sequence"/>
</dbReference>
<keyword evidence="10" id="KW-1185">Reference proteome</keyword>
<comment type="cofactor">
    <cofactor evidence="1">
        <name>FMN</name>
        <dbReference type="ChEBI" id="CHEBI:58210"/>
    </cofactor>
</comment>
<dbReference type="Gene3D" id="3.40.50.360">
    <property type="match status" value="1"/>
</dbReference>
<evidence type="ECO:0000313" key="10">
    <source>
        <dbReference type="Proteomes" id="UP000790580"/>
    </source>
</evidence>
<dbReference type="PANTHER" id="PTHR42809:SF1">
    <property type="entry name" value="FLAVODOXIN 1"/>
    <property type="match status" value="1"/>
</dbReference>
<comment type="caution">
    <text evidence="9">The sequence shown here is derived from an EMBL/GenBank/DDBJ whole genome shotgun (WGS) entry which is preliminary data.</text>
</comment>
<dbReference type="InterPro" id="IPR050619">
    <property type="entry name" value="Flavodoxin"/>
</dbReference>
<evidence type="ECO:0000256" key="5">
    <source>
        <dbReference type="ARBA" id="ARBA00022630"/>
    </source>
</evidence>
<evidence type="ECO:0000256" key="6">
    <source>
        <dbReference type="ARBA" id="ARBA00022643"/>
    </source>
</evidence>
<evidence type="ECO:0000256" key="7">
    <source>
        <dbReference type="ARBA" id="ARBA00022982"/>
    </source>
</evidence>
<dbReference type="PROSITE" id="PS00201">
    <property type="entry name" value="FLAVODOXIN"/>
    <property type="match status" value="1"/>
</dbReference>
<dbReference type="SUPFAM" id="SSF52218">
    <property type="entry name" value="Flavoproteins"/>
    <property type="match status" value="1"/>
</dbReference>
<organism evidence="9 10">
    <name type="scientific">Evansella alkalicola</name>
    <dbReference type="NCBI Taxonomy" id="745819"/>
    <lineage>
        <taxon>Bacteria</taxon>
        <taxon>Bacillati</taxon>
        <taxon>Bacillota</taxon>
        <taxon>Bacilli</taxon>
        <taxon>Bacillales</taxon>
        <taxon>Bacillaceae</taxon>
        <taxon>Evansella</taxon>
    </lineage>
</organism>
<evidence type="ECO:0000259" key="8">
    <source>
        <dbReference type="PROSITE" id="PS50902"/>
    </source>
</evidence>
<dbReference type="InterPro" id="IPR029039">
    <property type="entry name" value="Flavoprotein-like_sf"/>
</dbReference>
<sequence>MDSQKKVVIVYSSITGNTESLATEIYHYCTLFQQNVTMSNISDFTYHQLINADAVLVGTYTWGDGELPKEMLPLYRAFETMKRKTLVTGVFGTGDSFYPNFCGAVNEFRDMLYEKTSLAATLKVELLPQSTDSIRCEKFVQAVLRK</sequence>
<dbReference type="InterPro" id="IPR001226">
    <property type="entry name" value="Flavodoxin_CS"/>
</dbReference>
<protein>
    <submittedName>
        <fullName evidence="9">Flavodoxin domain-containing protein</fullName>
    </submittedName>
</protein>
<dbReference type="PANTHER" id="PTHR42809">
    <property type="entry name" value="FLAVODOXIN 2"/>
    <property type="match status" value="1"/>
</dbReference>
<keyword evidence="4" id="KW-0813">Transport</keyword>
<reference evidence="9 10" key="1">
    <citation type="submission" date="2021-06" db="EMBL/GenBank/DDBJ databases">
        <title>Bacillus sp. RD4P76, an endophyte from a halophyte.</title>
        <authorList>
            <person name="Sun J.-Q."/>
        </authorList>
    </citation>
    <scope>NUCLEOTIDE SEQUENCE [LARGE SCALE GENOMIC DNA]</scope>
    <source>
        <strain evidence="9 10">JCM 17098</strain>
    </source>
</reference>
<dbReference type="InterPro" id="IPR008254">
    <property type="entry name" value="Flavodoxin/NO_synth"/>
</dbReference>